<organism evidence="1 2">
    <name type="scientific">Lautropia dentalis</name>
    <dbReference type="NCBI Taxonomy" id="2490857"/>
    <lineage>
        <taxon>Bacteria</taxon>
        <taxon>Pseudomonadati</taxon>
        <taxon>Pseudomonadota</taxon>
        <taxon>Betaproteobacteria</taxon>
        <taxon>Burkholderiales</taxon>
        <taxon>Burkholderiaceae</taxon>
        <taxon>Lautropia</taxon>
    </lineage>
</organism>
<proteinExistence type="predicted"/>
<name>A0A426FTI8_9BURK</name>
<keyword evidence="2" id="KW-1185">Reference proteome</keyword>
<sequence length="373" mass="40551">MITPNRLPPVAALALAALLAGCQTTTDPSQAGLAPQDALSMARKAVPPGVKDASGWAHDIRTSFSLLGLPATRGSLCATVAIIEQESNFQVNPVVAGLPAIAWKAIEERAGRYHIPSFMVRSALALPSGNGKSYAERIDSARTEEDLSRTFDALIGSVPMGRQLFGQYNPVRTGGAMQVSIAYAEEHTKRKPYPYGDARSIREEIFTRRGGLYFGIAHLLDYPVDYPEMKFRFADYNAGHYASRNAAFQRALAVATGRKLTPDGDLLDHANPAMNTPGQTEQAARVFGKQIGQSDEAIRAMLQKGDSLAFADTPLYKAAFARADRAGSGRPMARALLPDIRLNSPKITRKLTTAWFAERVNERYLRCLARVGE</sequence>
<dbReference type="EMBL" id="RRUE01000001">
    <property type="protein sequence ID" value="RRN46011.1"/>
    <property type="molecule type" value="Genomic_DNA"/>
</dbReference>
<gene>
    <name evidence="1" type="ORF">EHV23_00495</name>
</gene>
<evidence type="ECO:0000313" key="1">
    <source>
        <dbReference type="EMBL" id="RRN46011.1"/>
    </source>
</evidence>
<evidence type="ECO:0000313" key="2">
    <source>
        <dbReference type="Proteomes" id="UP000270261"/>
    </source>
</evidence>
<dbReference type="PROSITE" id="PS51257">
    <property type="entry name" value="PROKAR_LIPOPROTEIN"/>
    <property type="match status" value="1"/>
</dbReference>
<dbReference type="OrthoDB" id="596976at2"/>
<dbReference type="Pfam" id="PF07759">
    <property type="entry name" value="DUF1615"/>
    <property type="match status" value="1"/>
</dbReference>
<dbReference type="AlphaFoldDB" id="A0A426FTI8"/>
<protein>
    <submittedName>
        <fullName evidence="1">DUF1615 domain-containing protein</fullName>
    </submittedName>
</protein>
<accession>A0A426FTI8</accession>
<dbReference type="InterPro" id="IPR011673">
    <property type="entry name" value="DUF1615"/>
</dbReference>
<comment type="caution">
    <text evidence="1">The sequence shown here is derived from an EMBL/GenBank/DDBJ whole genome shotgun (WGS) entry which is preliminary data.</text>
</comment>
<dbReference type="Proteomes" id="UP000270261">
    <property type="component" value="Unassembled WGS sequence"/>
</dbReference>
<reference evidence="1 2" key="1">
    <citation type="submission" date="2018-11" db="EMBL/GenBank/DDBJ databases">
        <title>Genome sequencing of Lautropia sp. KCOM 2505 (= ChDC F240).</title>
        <authorList>
            <person name="Kook J.-K."/>
            <person name="Park S.-N."/>
            <person name="Lim Y.K."/>
        </authorList>
    </citation>
    <scope>NUCLEOTIDE SEQUENCE [LARGE SCALE GENOMIC DNA]</scope>
    <source>
        <strain evidence="1 2">KCOM 2505</strain>
    </source>
</reference>